<keyword evidence="3" id="KW-1185">Reference proteome</keyword>
<reference evidence="3" key="1">
    <citation type="submission" date="2016-10" db="EMBL/GenBank/DDBJ databases">
        <authorList>
            <person name="Varghese N."/>
            <person name="Submissions S."/>
        </authorList>
    </citation>
    <scope>NUCLEOTIDE SEQUENCE [LARGE SCALE GENOMIC DNA]</scope>
    <source>
        <strain evidence="3">DSM 15310</strain>
    </source>
</reference>
<dbReference type="OrthoDB" id="9762792at2"/>
<sequence length="1053" mass="117686">MKSESAASLSNLPLFAAAPPQPVAKPAFKPRPAAPQTGPDATPFLARVARELVAQYGPTGELSDLVVVVPTRRAVVYLQNELSLAAEAGQAVWSPRVASMEDYMVELAGVRVEEPIALQLLLFEILQDIDPQLDFDQFVGWSALLLQDFSSLDQNLASPRKVFEYLSQAKALERWDLGADYQPLASTTAYFRFWDDLDKVYFRLKKRMRQDRLAYPGLAYRLAQRRVREQLEKGDVALPRHVFVGLGFLSKAEERLIRHLRKAGRAEVFFDGDAFYLEPGSPNRAGQHLRQYKERLDLPWDNFGGPAELLRQLPRQVRLVGVANSSMQGKVAGQLLAEARQANPTAKVAVVLPDETLLLPVLHGLPPREVPEYNVTMGLNFQSTPLFNLVDLLFEVHLTGVREGSAETGYGVPRYHHLAVTKLLQHPFLRRYQTWLDKQESTTDEEKGLLDKVCRAIVQRHAVLLPAEELVELGQGHPLLTALFATWNNCDDIIAACQTLIDLLKKAYQDQHSAIEAEYLYLFYTLIKRLHSVFDCREQRLSVRSFRRFLYEQMRNTRLPFSGEPIADVQVMGLLETRALDFDHVIILSCNENVLPAPKRHSSLFPYDVLTTFGLPTYADHEAATAHQFWRLLQRARQVDLLHILPGAEGTRTGERSRFLLQLENDLALQNPLLELLDLTVTADTSPPSPLSSGEGELAFNSGTEPSIEKLELVPPLPEERGLGGEVAISTDLILEKDAGMLLALRALLQKGLSPTALNQYLNCSLQFYFQRIARFRESEEVQEALGPDGFGTAVHEALEELFQPFAQQQTPRAPAVTVADIPGLLALAPIMVAKALRKEEAGRHARADEGLNHVLGQVAKQLVRRYLESLLDTEGALPLHIQSLEEPLQTTVYVTLESGEKLPVSLLGLADRVDQLPNGDLRVVDYKTGLVEKHHLQLLKRHEAPAAAIGRLLTDATPAADKVRQLWLYRFLLAQQGRPAADAAIISLRNLTAGPMSADMSFLTAEGQDFGRHSEELLGQLVRRILDPAEPIRKTDDLDKCQYCPYRGICAR</sequence>
<gene>
    <name evidence="2" type="ORF">SAMN04487998_1385</name>
</gene>
<organism evidence="2 3">
    <name type="scientific">Hymenobacter actinosclerus</name>
    <dbReference type="NCBI Taxonomy" id="82805"/>
    <lineage>
        <taxon>Bacteria</taxon>
        <taxon>Pseudomonadati</taxon>
        <taxon>Bacteroidota</taxon>
        <taxon>Cytophagia</taxon>
        <taxon>Cytophagales</taxon>
        <taxon>Hymenobacteraceae</taxon>
        <taxon>Hymenobacter</taxon>
    </lineage>
</organism>
<evidence type="ECO:0000259" key="1">
    <source>
        <dbReference type="Pfam" id="PF12705"/>
    </source>
</evidence>
<dbReference type="Proteomes" id="UP000198697">
    <property type="component" value="Unassembled WGS sequence"/>
</dbReference>
<dbReference type="STRING" id="82805.SAMN04487998_1385"/>
<dbReference type="Pfam" id="PF12705">
    <property type="entry name" value="PDDEXK_1"/>
    <property type="match status" value="1"/>
</dbReference>
<evidence type="ECO:0000313" key="2">
    <source>
        <dbReference type="EMBL" id="SET31288.1"/>
    </source>
</evidence>
<dbReference type="RefSeq" id="WP_092769809.1">
    <property type="nucleotide sequence ID" value="NZ_FOHS01000002.1"/>
</dbReference>
<accession>A0A1I0DFW8</accession>
<dbReference type="SUPFAM" id="SSF52540">
    <property type="entry name" value="P-loop containing nucleoside triphosphate hydrolases"/>
    <property type="match status" value="1"/>
</dbReference>
<evidence type="ECO:0000313" key="3">
    <source>
        <dbReference type="Proteomes" id="UP000198697"/>
    </source>
</evidence>
<dbReference type="InterPro" id="IPR038726">
    <property type="entry name" value="PDDEXK_AddAB-type"/>
</dbReference>
<name>A0A1I0DFW8_9BACT</name>
<protein>
    <submittedName>
        <fullName evidence="2">PD-(D/E)XK nuclease superfamily protein</fullName>
    </submittedName>
</protein>
<feature type="domain" description="PD-(D/E)XK endonuclease-like" evidence="1">
    <location>
        <begin position="753"/>
        <end position="1051"/>
    </location>
</feature>
<dbReference type="EMBL" id="FOHS01000002">
    <property type="protein sequence ID" value="SET31288.1"/>
    <property type="molecule type" value="Genomic_DNA"/>
</dbReference>
<dbReference type="Gene3D" id="3.90.320.10">
    <property type="match status" value="1"/>
</dbReference>
<dbReference type="InterPro" id="IPR027417">
    <property type="entry name" value="P-loop_NTPase"/>
</dbReference>
<proteinExistence type="predicted"/>
<dbReference type="InterPro" id="IPR011604">
    <property type="entry name" value="PDDEXK-like_dom_sf"/>
</dbReference>
<dbReference type="AlphaFoldDB" id="A0A1I0DFW8"/>